<dbReference type="GO" id="GO:0030170">
    <property type="term" value="F:pyridoxal phosphate binding"/>
    <property type="evidence" value="ECO:0007669"/>
    <property type="project" value="InterPro"/>
</dbReference>
<evidence type="ECO:0000256" key="3">
    <source>
        <dbReference type="ARBA" id="ARBA00022898"/>
    </source>
</evidence>
<gene>
    <name evidence="7" type="ORF">F4561_003689</name>
</gene>
<comment type="cofactor">
    <cofactor evidence="1">
        <name>pyridoxal 5'-phosphate</name>
        <dbReference type="ChEBI" id="CHEBI:597326"/>
    </cofactor>
</comment>
<accession>A0A7W7RIZ3</accession>
<evidence type="ECO:0000313" key="8">
    <source>
        <dbReference type="Proteomes" id="UP000523007"/>
    </source>
</evidence>
<dbReference type="Gene3D" id="3.40.640.10">
    <property type="entry name" value="Type I PLP-dependent aspartate aminotransferase-like (Major domain)"/>
    <property type="match status" value="1"/>
</dbReference>
<comment type="similarity">
    <text evidence="5">Belongs to the class-II pyridoxal-phosphate-dependent aminotransferase family. MalY/PatB cystathionine beta-lyase subfamily.</text>
</comment>
<dbReference type="Gene3D" id="3.90.1150.10">
    <property type="entry name" value="Aspartate Aminotransferase, domain 1"/>
    <property type="match status" value="1"/>
</dbReference>
<proteinExistence type="inferred from homology"/>
<evidence type="ECO:0000256" key="5">
    <source>
        <dbReference type="ARBA" id="ARBA00037974"/>
    </source>
</evidence>
<dbReference type="EMBL" id="JACHJT010000001">
    <property type="protein sequence ID" value="MBB4932869.1"/>
    <property type="molecule type" value="Genomic_DNA"/>
</dbReference>
<dbReference type="InterPro" id="IPR015421">
    <property type="entry name" value="PyrdxlP-dep_Trfase_major"/>
</dbReference>
<dbReference type="Pfam" id="PF00155">
    <property type="entry name" value="Aminotran_1_2"/>
    <property type="match status" value="1"/>
</dbReference>
<dbReference type="GO" id="GO:0047804">
    <property type="term" value="F:cysteine-S-conjugate beta-lyase activity"/>
    <property type="evidence" value="ECO:0007669"/>
    <property type="project" value="UniProtKB-EC"/>
</dbReference>
<dbReference type="InterPro" id="IPR015424">
    <property type="entry name" value="PyrdxlP-dep_Trfase"/>
</dbReference>
<dbReference type="EC" id="4.4.1.13" evidence="2"/>
<dbReference type="PANTHER" id="PTHR43525:SF2">
    <property type="entry name" value="CYSTATHIONINE BETA-LYASE-RELATED"/>
    <property type="match status" value="1"/>
</dbReference>
<dbReference type="SUPFAM" id="SSF53383">
    <property type="entry name" value="PLP-dependent transferases"/>
    <property type="match status" value="1"/>
</dbReference>
<dbReference type="InterPro" id="IPR004839">
    <property type="entry name" value="Aminotransferase_I/II_large"/>
</dbReference>
<dbReference type="PANTHER" id="PTHR43525">
    <property type="entry name" value="PROTEIN MALY"/>
    <property type="match status" value="1"/>
</dbReference>
<evidence type="ECO:0000259" key="6">
    <source>
        <dbReference type="Pfam" id="PF00155"/>
    </source>
</evidence>
<name>A0A7W7RIZ3_9ACTN</name>
<protein>
    <recommendedName>
        <fullName evidence="2">cysteine-S-conjugate beta-lyase</fullName>
        <ecNumber evidence="2">4.4.1.13</ecNumber>
    </recommendedName>
</protein>
<dbReference type="RefSeq" id="WP_184580554.1">
    <property type="nucleotide sequence ID" value="NZ_JACHJT010000001.1"/>
</dbReference>
<organism evidence="7 8">
    <name type="scientific">Lipingzhangella halophila</name>
    <dbReference type="NCBI Taxonomy" id="1783352"/>
    <lineage>
        <taxon>Bacteria</taxon>
        <taxon>Bacillati</taxon>
        <taxon>Actinomycetota</taxon>
        <taxon>Actinomycetes</taxon>
        <taxon>Streptosporangiales</taxon>
        <taxon>Nocardiopsidaceae</taxon>
        <taxon>Lipingzhangella</taxon>
    </lineage>
</organism>
<dbReference type="AlphaFoldDB" id="A0A7W7RIZ3"/>
<dbReference type="Proteomes" id="UP000523007">
    <property type="component" value="Unassembled WGS sequence"/>
</dbReference>
<dbReference type="CDD" id="cd00609">
    <property type="entry name" value="AAT_like"/>
    <property type="match status" value="1"/>
</dbReference>
<keyword evidence="3" id="KW-0663">Pyridoxal phosphate</keyword>
<comment type="caution">
    <text evidence="7">The sequence shown here is derived from an EMBL/GenBank/DDBJ whole genome shotgun (WGS) entry which is preliminary data.</text>
</comment>
<evidence type="ECO:0000313" key="7">
    <source>
        <dbReference type="EMBL" id="MBB4932869.1"/>
    </source>
</evidence>
<reference evidence="7 8" key="1">
    <citation type="submission" date="2020-08" db="EMBL/GenBank/DDBJ databases">
        <title>Sequencing the genomes of 1000 actinobacteria strains.</title>
        <authorList>
            <person name="Klenk H.-P."/>
        </authorList>
    </citation>
    <scope>NUCLEOTIDE SEQUENCE [LARGE SCALE GENOMIC DNA]</scope>
    <source>
        <strain evidence="7 8">DSM 102030</strain>
    </source>
</reference>
<feature type="domain" description="Aminotransferase class I/classII large" evidence="6">
    <location>
        <begin position="65"/>
        <end position="390"/>
    </location>
</feature>
<evidence type="ECO:0000256" key="1">
    <source>
        <dbReference type="ARBA" id="ARBA00001933"/>
    </source>
</evidence>
<keyword evidence="8" id="KW-1185">Reference proteome</keyword>
<evidence type="ECO:0000256" key="4">
    <source>
        <dbReference type="ARBA" id="ARBA00023239"/>
    </source>
</evidence>
<dbReference type="InterPro" id="IPR015422">
    <property type="entry name" value="PyrdxlP-dep_Trfase_small"/>
</dbReference>
<keyword evidence="4 7" id="KW-0456">Lyase</keyword>
<evidence type="ECO:0000256" key="2">
    <source>
        <dbReference type="ARBA" id="ARBA00012224"/>
    </source>
</evidence>
<dbReference type="InterPro" id="IPR051798">
    <property type="entry name" value="Class-II_PLP-Dep_Aminotrans"/>
</dbReference>
<sequence>MNATGPHTNHPDNFDTLDWDWLRARPGAKWHRVEPDVLPAWVADMDFPVAQPIRDALHRFVDGADIGYPDWPHGSPLRAAFAQRMHERYRWSPDPGQVREFTDLIQALQVVLHLVTEPGDAVAVHTPNYPPFLGTVTRMDRRLVPIPMLDTPSGWRFDPERLAQEVAATRCRALLLVNPHNPTGRVFTRAELQGIAETARRNDMLVVSDEIHADLTYSPNQHIPFASLDTDTASRTVTLTSATKAFNLAGTRCALAHLGAESVRAAYDAQPPDIFGAVNTAGVEAALAAWERGGPWLDAVVSHLDDNRRLVADVFAEQLPELGYHLPEAGYLAWLDFRALGLGRDPAGKFHEYGRVALSPGPEFGPGGVGFARLNFATSRTVLQNILERLVASVPRIQHETVTNP</sequence>